<feature type="chain" id="PRO_5021286417" description="Conjugal transfer protein" evidence="3">
    <location>
        <begin position="31"/>
        <end position="718"/>
    </location>
</feature>
<feature type="transmembrane region" description="Helical" evidence="2">
    <location>
        <begin position="343"/>
        <end position="366"/>
    </location>
</feature>
<feature type="compositionally biased region" description="Basic and acidic residues" evidence="1">
    <location>
        <begin position="524"/>
        <end position="542"/>
    </location>
</feature>
<feature type="compositionally biased region" description="Polar residues" evidence="1">
    <location>
        <begin position="637"/>
        <end position="663"/>
    </location>
</feature>
<accession>A0A4Y7WKR7</accession>
<feature type="transmembrane region" description="Helical" evidence="2">
    <location>
        <begin position="378"/>
        <end position="402"/>
    </location>
</feature>
<dbReference type="AlphaFoldDB" id="A0A4Y7WKR7"/>
<keyword evidence="3" id="KW-0732">Signal</keyword>
<dbReference type="RefSeq" id="WP_134258762.1">
    <property type="nucleotide sequence ID" value="NZ_LDIM01000006.1"/>
</dbReference>
<feature type="transmembrane region" description="Helical" evidence="2">
    <location>
        <begin position="408"/>
        <end position="427"/>
    </location>
</feature>
<dbReference type="InterPro" id="IPR058112">
    <property type="entry name" value="CD3337_EF1877-like"/>
</dbReference>
<feature type="compositionally biased region" description="Polar residues" evidence="1">
    <location>
        <begin position="506"/>
        <end position="520"/>
    </location>
</feature>
<feature type="transmembrane region" description="Helical" evidence="2">
    <location>
        <begin position="318"/>
        <end position="337"/>
    </location>
</feature>
<dbReference type="EMBL" id="SNUX01000002">
    <property type="protein sequence ID" value="TES49148.1"/>
    <property type="molecule type" value="Genomic_DNA"/>
</dbReference>
<reference evidence="4 5" key="1">
    <citation type="submission" date="2019-03" db="EMBL/GenBank/DDBJ databases">
        <authorList>
            <person name="Liu G."/>
        </authorList>
    </citation>
    <scope>NUCLEOTIDE SEQUENCE [LARGE SCALE GENOMIC DNA]</scope>
    <source>
        <strain evidence="4 5">DSM 19099</strain>
    </source>
</reference>
<feature type="region of interest" description="Disordered" evidence="1">
    <location>
        <begin position="471"/>
        <end position="718"/>
    </location>
</feature>
<feature type="transmembrane region" description="Helical" evidence="2">
    <location>
        <begin position="127"/>
        <end position="145"/>
    </location>
</feature>
<feature type="compositionally biased region" description="Basic and acidic residues" evidence="1">
    <location>
        <begin position="675"/>
        <end position="709"/>
    </location>
</feature>
<dbReference type="SUPFAM" id="SSF81665">
    <property type="entry name" value="Calcium ATPase, transmembrane domain M"/>
    <property type="match status" value="1"/>
</dbReference>
<gene>
    <name evidence="4" type="ORF">E2L03_06600</name>
</gene>
<dbReference type="Proteomes" id="UP000298210">
    <property type="component" value="Unassembled WGS sequence"/>
</dbReference>
<keyword evidence="2" id="KW-0812">Transmembrane</keyword>
<sequence>MNLKQKAIWISIGAALIALLFFGSHTIVFADDQENMTEPKIEEKGGVELSIKRFPISRYVANNEDADGRIKGAFVGFTNVMFSLAGNVVLVVDTAMDKLYSLEPIDEFADTLTIISTTVYDTLKEHFGELLFIFAVGYIVYLFIAKGSVQEALRRSVLFFLVLVVGGYWMLNAGYFMKSLNALSVEAQGYMLEAGNGLINVAEGEGVYADTSQIDPENKMDGTISIMRNVYFDLTMKKPYLIVNYGTTSENTINENDHADPEDFPGGSNFNRVDRMLAFQLTSDGEKDRQSYVDGEIDEYNNENMGGGNVFQQMGQSLIALFGSILLGIPFLLLALLNFLLQLIALALAFFIPFSFIMSYIPQLAYSGFVSIGKLLSVFVLKAMLGILVLFVYVLCFIVDAVLPPEGFAMYLVNLTVLITVLLLMIWKRDALIKMVTAGKVTSVDNNMLNQVRNEMVNPAVNAIKPRQAGLRESPIQQTEHQAPPKSDRTSVKEGRNDAQLAEARTPQTDGKQESPSSVVAHNDQMKRAERTPQQEREEKKAEKRKKKAEKQTSKQEQKEQKQIREDLSPVAVHQKEERHAPRQENNQREHERTKQPQPREHQEPSYRPSIKQGDVTYLDDHRALRSVDKSERDNQLRQTKGINSANNRMEQKPSQNESQWIQNKEKQVVQPSKRLNERLDQPKTESIRTAQHNEKRDLEAIEKEEDRHTRRAKGASK</sequence>
<name>A0A4Y7WKR7_9BACI</name>
<keyword evidence="2" id="KW-1133">Transmembrane helix</keyword>
<feature type="transmembrane region" description="Helical" evidence="2">
    <location>
        <begin position="157"/>
        <end position="177"/>
    </location>
</feature>
<feature type="signal peptide" evidence="3">
    <location>
        <begin position="1"/>
        <end position="30"/>
    </location>
</feature>
<evidence type="ECO:0000313" key="4">
    <source>
        <dbReference type="EMBL" id="TES49148.1"/>
    </source>
</evidence>
<feature type="compositionally biased region" description="Basic and acidic residues" evidence="1">
    <location>
        <begin position="550"/>
        <end position="605"/>
    </location>
</feature>
<dbReference type="NCBIfam" id="NF046089">
    <property type="entry name" value="CD3337_EF1877"/>
    <property type="match status" value="1"/>
</dbReference>
<evidence type="ECO:0000256" key="3">
    <source>
        <dbReference type="SAM" id="SignalP"/>
    </source>
</evidence>
<organism evidence="4 5">
    <name type="scientific">Shouchella lehensis</name>
    <dbReference type="NCBI Taxonomy" id="300825"/>
    <lineage>
        <taxon>Bacteria</taxon>
        <taxon>Bacillati</taxon>
        <taxon>Bacillota</taxon>
        <taxon>Bacilli</taxon>
        <taxon>Bacillales</taxon>
        <taxon>Bacillaceae</taxon>
        <taxon>Shouchella</taxon>
    </lineage>
</organism>
<comment type="caution">
    <text evidence="4">The sequence shown here is derived from an EMBL/GenBank/DDBJ whole genome shotgun (WGS) entry which is preliminary data.</text>
</comment>
<evidence type="ECO:0008006" key="6">
    <source>
        <dbReference type="Google" id="ProtNLM"/>
    </source>
</evidence>
<proteinExistence type="predicted"/>
<keyword evidence="2" id="KW-0472">Membrane</keyword>
<evidence type="ECO:0000256" key="2">
    <source>
        <dbReference type="SAM" id="Phobius"/>
    </source>
</evidence>
<dbReference type="InterPro" id="IPR023298">
    <property type="entry name" value="ATPase_P-typ_TM_dom_sf"/>
</dbReference>
<evidence type="ECO:0000256" key="1">
    <source>
        <dbReference type="SAM" id="MobiDB-lite"/>
    </source>
</evidence>
<protein>
    <recommendedName>
        <fullName evidence="6">Conjugal transfer protein</fullName>
    </recommendedName>
</protein>
<evidence type="ECO:0000313" key="5">
    <source>
        <dbReference type="Proteomes" id="UP000298210"/>
    </source>
</evidence>
<feature type="compositionally biased region" description="Basic and acidic residues" evidence="1">
    <location>
        <begin position="486"/>
        <end position="497"/>
    </location>
</feature>
<feature type="compositionally biased region" description="Basic and acidic residues" evidence="1">
    <location>
        <begin position="619"/>
        <end position="636"/>
    </location>
</feature>